<reference evidence="3" key="1">
    <citation type="submission" date="2016-12" db="EMBL/GenBank/DDBJ databases">
        <title>The genomes of Aspergillus section Nigri reveals drivers in fungal speciation.</title>
        <authorList>
            <consortium name="DOE Joint Genome Institute"/>
            <person name="Vesth T.C."/>
            <person name="Nybo J."/>
            <person name="Theobald S."/>
            <person name="Brandl J."/>
            <person name="Frisvad J.C."/>
            <person name="Nielsen K.F."/>
            <person name="Lyhne E.K."/>
            <person name="Kogle M.E."/>
            <person name="Kuo A."/>
            <person name="Riley R."/>
            <person name="Clum A."/>
            <person name="Nolan M."/>
            <person name="Lipzen A."/>
            <person name="Salamov A."/>
            <person name="Henrissat B."/>
            <person name="Wiebenga A."/>
            <person name="De vries R.P."/>
            <person name="Grigoriev I.V."/>
            <person name="Mortensen U.H."/>
            <person name="Andersen M.R."/>
            <person name="Baker S.E."/>
        </authorList>
    </citation>
    <scope>NUCLEOTIDE SEQUENCE</scope>
    <source>
        <strain evidence="3">IBT 28561</strain>
    </source>
</reference>
<evidence type="ECO:0000313" key="3">
    <source>
        <dbReference type="EMBL" id="PKY00388.1"/>
    </source>
</evidence>
<feature type="compositionally biased region" description="Acidic residues" evidence="1">
    <location>
        <begin position="193"/>
        <end position="206"/>
    </location>
</feature>
<dbReference type="OrthoDB" id="5416097at2759"/>
<dbReference type="AlphaFoldDB" id="A0A2I1CRZ7"/>
<sequence length="238" mass="26575">CQVRDNGHCIITRTSTPVDVAHIYSFALGKNQNAQTIFWSNLRNFWNPQRVRKWEEVLNSAQGTEICANMLSLSASVHRLWGMASFALKPPGYSTDQKTLRVRFFWLPKFVCSPQVSLEERPLFSNDLKGGQGNTKLFDCDSEKKIVSGDVITITTPDPKKYPLPSIELLGMQWALNRVLAISGAADVLDTALEDDDDDDDDDDGGGEPVMATCYSSEQEEYLKRRTLPRCLGAPGLQ</sequence>
<protein>
    <recommendedName>
        <fullName evidence="2">HNH nuclease domain-containing protein</fullName>
    </recommendedName>
</protein>
<gene>
    <name evidence="3" type="ORF">P168DRAFT_244274</name>
</gene>
<name>A0A2I1CRZ7_ASPC2</name>
<keyword evidence="4" id="KW-1185">Reference proteome</keyword>
<dbReference type="Pfam" id="PF13391">
    <property type="entry name" value="HNH_2"/>
    <property type="match status" value="1"/>
</dbReference>
<dbReference type="Proteomes" id="UP000234254">
    <property type="component" value="Unassembled WGS sequence"/>
</dbReference>
<dbReference type="EMBL" id="MSFM01000015">
    <property type="protein sequence ID" value="PKY00388.1"/>
    <property type="molecule type" value="Genomic_DNA"/>
</dbReference>
<dbReference type="RefSeq" id="XP_024688982.1">
    <property type="nucleotide sequence ID" value="XM_024833920.1"/>
</dbReference>
<feature type="region of interest" description="Disordered" evidence="1">
    <location>
        <begin position="193"/>
        <end position="218"/>
    </location>
</feature>
<organism evidence="3 4">
    <name type="scientific">Aspergillus campestris (strain IBT 28561)</name>
    <dbReference type="NCBI Taxonomy" id="1392248"/>
    <lineage>
        <taxon>Eukaryota</taxon>
        <taxon>Fungi</taxon>
        <taxon>Dikarya</taxon>
        <taxon>Ascomycota</taxon>
        <taxon>Pezizomycotina</taxon>
        <taxon>Eurotiomycetes</taxon>
        <taxon>Eurotiomycetidae</taxon>
        <taxon>Eurotiales</taxon>
        <taxon>Aspergillaceae</taxon>
        <taxon>Aspergillus</taxon>
        <taxon>Aspergillus subgen. Circumdati</taxon>
    </lineage>
</organism>
<feature type="non-terminal residue" evidence="3">
    <location>
        <position position="1"/>
    </location>
</feature>
<dbReference type="InterPro" id="IPR003615">
    <property type="entry name" value="HNH_nuc"/>
</dbReference>
<feature type="domain" description="HNH nuclease" evidence="2">
    <location>
        <begin position="9"/>
        <end position="88"/>
    </location>
</feature>
<evidence type="ECO:0000256" key="1">
    <source>
        <dbReference type="SAM" id="MobiDB-lite"/>
    </source>
</evidence>
<evidence type="ECO:0000313" key="4">
    <source>
        <dbReference type="Proteomes" id="UP000234254"/>
    </source>
</evidence>
<evidence type="ECO:0000259" key="2">
    <source>
        <dbReference type="Pfam" id="PF13391"/>
    </source>
</evidence>
<proteinExistence type="predicted"/>
<dbReference type="VEuPathDB" id="FungiDB:P168DRAFT_244274"/>
<comment type="caution">
    <text evidence="3">The sequence shown here is derived from an EMBL/GenBank/DDBJ whole genome shotgun (WGS) entry which is preliminary data.</text>
</comment>
<accession>A0A2I1CRZ7</accession>
<dbReference type="GeneID" id="36541444"/>